<evidence type="ECO:0000313" key="3">
    <source>
        <dbReference type="EMBL" id="MFI1963886.1"/>
    </source>
</evidence>
<feature type="compositionally biased region" description="Low complexity" evidence="1">
    <location>
        <begin position="183"/>
        <end position="204"/>
    </location>
</feature>
<reference evidence="3 4" key="1">
    <citation type="submission" date="2024-10" db="EMBL/GenBank/DDBJ databases">
        <title>The Natural Products Discovery Center: Release of the First 8490 Sequenced Strains for Exploring Actinobacteria Biosynthetic Diversity.</title>
        <authorList>
            <person name="Kalkreuter E."/>
            <person name="Kautsar S.A."/>
            <person name="Yang D."/>
            <person name="Bader C.D."/>
            <person name="Teijaro C.N."/>
            <person name="Fluegel L."/>
            <person name="Davis C.M."/>
            <person name="Simpson J.R."/>
            <person name="Lauterbach L."/>
            <person name="Steele A.D."/>
            <person name="Gui C."/>
            <person name="Meng S."/>
            <person name="Li G."/>
            <person name="Viehrig K."/>
            <person name="Ye F."/>
            <person name="Su P."/>
            <person name="Kiefer A.F."/>
            <person name="Nichols A."/>
            <person name="Cepeda A.J."/>
            <person name="Yan W."/>
            <person name="Fan B."/>
            <person name="Jiang Y."/>
            <person name="Adhikari A."/>
            <person name="Zheng C.-J."/>
            <person name="Schuster L."/>
            <person name="Cowan T.M."/>
            <person name="Smanski M.J."/>
            <person name="Chevrette M.G."/>
            <person name="De Carvalho L.P.S."/>
            <person name="Shen B."/>
        </authorList>
    </citation>
    <scope>NUCLEOTIDE SEQUENCE [LARGE SCALE GENOMIC DNA]</scope>
    <source>
        <strain evidence="3 4">NPDC020327</strain>
    </source>
</reference>
<protein>
    <submittedName>
        <fullName evidence="3">CU044_2847 family protein</fullName>
    </submittedName>
</protein>
<comment type="caution">
    <text evidence="3">The sequence shown here is derived from an EMBL/GenBank/DDBJ whole genome shotgun (WGS) entry which is preliminary data.</text>
</comment>
<organism evidence="3 4">
    <name type="scientific">Streptomyces pathocidini</name>
    <dbReference type="NCBI Taxonomy" id="1650571"/>
    <lineage>
        <taxon>Bacteria</taxon>
        <taxon>Bacillati</taxon>
        <taxon>Actinomycetota</taxon>
        <taxon>Actinomycetes</taxon>
        <taxon>Kitasatosporales</taxon>
        <taxon>Streptomycetaceae</taxon>
        <taxon>Streptomyces</taxon>
    </lineage>
</organism>
<keyword evidence="4" id="KW-1185">Reference proteome</keyword>
<dbReference type="Pfam" id="PF19493">
    <property type="entry name" value="Trypco1"/>
    <property type="match status" value="1"/>
</dbReference>
<sequence>MARIQRIELPGGEVVLARVTGESGYGADDEDVGVLDAVAAKVEQLREVVTGVGAAVLDAAAAVRPDEASITFGIELAAKSGKALAVLADGEAKASVQVTLTWRLGEGGGAAPDSGDRAVSASGRASGRAGEANAALPGARTADGIAAAVSAPAVPPAASAEAAAPNPRAAALAAGPGGANRTAGSGSARAGFPPGAPAASGPHG</sequence>
<dbReference type="InterPro" id="IPR045794">
    <property type="entry name" value="Trypco1"/>
</dbReference>
<feature type="compositionally biased region" description="Low complexity" evidence="1">
    <location>
        <begin position="160"/>
        <end position="174"/>
    </location>
</feature>
<dbReference type="RefSeq" id="WP_398718115.1">
    <property type="nucleotide sequence ID" value="NZ_JBIRWE010000002.1"/>
</dbReference>
<dbReference type="NCBIfam" id="NF041216">
    <property type="entry name" value="CU044_2847_fam"/>
    <property type="match status" value="1"/>
</dbReference>
<dbReference type="Proteomes" id="UP001611548">
    <property type="component" value="Unassembled WGS sequence"/>
</dbReference>
<feature type="compositionally biased region" description="Low complexity" evidence="1">
    <location>
        <begin position="117"/>
        <end position="135"/>
    </location>
</feature>
<accession>A0ABW7UPU7</accession>
<proteinExistence type="predicted"/>
<feature type="region of interest" description="Disordered" evidence="1">
    <location>
        <begin position="160"/>
        <end position="204"/>
    </location>
</feature>
<feature type="domain" description="Trypsin-co-occurring" evidence="2">
    <location>
        <begin position="7"/>
        <end position="103"/>
    </location>
</feature>
<evidence type="ECO:0000259" key="2">
    <source>
        <dbReference type="Pfam" id="PF19493"/>
    </source>
</evidence>
<name>A0ABW7UPU7_9ACTN</name>
<evidence type="ECO:0000313" key="4">
    <source>
        <dbReference type="Proteomes" id="UP001611548"/>
    </source>
</evidence>
<dbReference type="EMBL" id="JBIRWE010000002">
    <property type="protein sequence ID" value="MFI1963886.1"/>
    <property type="molecule type" value="Genomic_DNA"/>
</dbReference>
<gene>
    <name evidence="3" type="ORF">ACH429_07070</name>
</gene>
<evidence type="ECO:0000256" key="1">
    <source>
        <dbReference type="SAM" id="MobiDB-lite"/>
    </source>
</evidence>
<feature type="region of interest" description="Disordered" evidence="1">
    <location>
        <begin position="105"/>
        <end position="135"/>
    </location>
</feature>